<organism evidence="2 3">
    <name type="scientific">Rheinheimera riviphila</name>
    <dbReference type="NCBI Taxonomy" id="1834037"/>
    <lineage>
        <taxon>Bacteria</taxon>
        <taxon>Pseudomonadati</taxon>
        <taxon>Pseudomonadota</taxon>
        <taxon>Gammaproteobacteria</taxon>
        <taxon>Chromatiales</taxon>
        <taxon>Chromatiaceae</taxon>
        <taxon>Rheinheimera</taxon>
    </lineage>
</organism>
<accession>A0A437QMC8</accession>
<dbReference type="InterPro" id="IPR000182">
    <property type="entry name" value="GNAT_dom"/>
</dbReference>
<dbReference type="GO" id="GO:0016747">
    <property type="term" value="F:acyltransferase activity, transferring groups other than amino-acyl groups"/>
    <property type="evidence" value="ECO:0007669"/>
    <property type="project" value="InterPro"/>
</dbReference>
<dbReference type="PANTHER" id="PTHR43792">
    <property type="entry name" value="GNAT FAMILY, PUTATIVE (AFU_ORTHOLOGUE AFUA_3G00765)-RELATED-RELATED"/>
    <property type="match status" value="1"/>
</dbReference>
<gene>
    <name evidence="2" type="ORF">EOE67_13370</name>
</gene>
<proteinExistence type="predicted"/>
<keyword evidence="2" id="KW-0808">Transferase</keyword>
<protein>
    <submittedName>
        <fullName evidence="2">N-acetyltransferase</fullName>
    </submittedName>
</protein>
<comment type="caution">
    <text evidence="2">The sequence shown here is derived from an EMBL/GenBank/DDBJ whole genome shotgun (WGS) entry which is preliminary data.</text>
</comment>
<dbReference type="InterPro" id="IPR051531">
    <property type="entry name" value="N-acetyltransferase"/>
</dbReference>
<dbReference type="PROSITE" id="PS51186">
    <property type="entry name" value="GNAT"/>
    <property type="match status" value="1"/>
</dbReference>
<evidence type="ECO:0000313" key="2">
    <source>
        <dbReference type="EMBL" id="RVU35579.1"/>
    </source>
</evidence>
<dbReference type="SUPFAM" id="SSF55729">
    <property type="entry name" value="Acyl-CoA N-acyltransferases (Nat)"/>
    <property type="match status" value="1"/>
</dbReference>
<reference evidence="2 3" key="1">
    <citation type="submission" date="2019-01" db="EMBL/GenBank/DDBJ databases">
        <authorList>
            <person name="Chen W.-M."/>
        </authorList>
    </citation>
    <scope>NUCLEOTIDE SEQUENCE [LARGE SCALE GENOMIC DNA]</scope>
    <source>
        <strain evidence="2 3">KYPC3</strain>
    </source>
</reference>
<dbReference type="Proteomes" id="UP000283077">
    <property type="component" value="Unassembled WGS sequence"/>
</dbReference>
<dbReference type="PANTHER" id="PTHR43792:SF1">
    <property type="entry name" value="N-ACETYLTRANSFERASE DOMAIN-CONTAINING PROTEIN"/>
    <property type="match status" value="1"/>
</dbReference>
<dbReference type="EMBL" id="SACS01000014">
    <property type="protein sequence ID" value="RVU35579.1"/>
    <property type="molecule type" value="Genomic_DNA"/>
</dbReference>
<dbReference type="Gene3D" id="3.40.630.30">
    <property type="match status" value="1"/>
</dbReference>
<feature type="domain" description="N-acetyltransferase" evidence="1">
    <location>
        <begin position="19"/>
        <end position="178"/>
    </location>
</feature>
<dbReference type="AlphaFoldDB" id="A0A437QMC8"/>
<keyword evidence="3" id="KW-1185">Reference proteome</keyword>
<sequence length="181" mass="20125">MTVLLKPIPDNLVLQSERLTLRRFTSEDVEVFFRINSEPDLVQYTTRAALTSLDEAATTLESTHFRADESVGLGRFACVEKSTGLVVGIAGLRPAPEHDSFAFGYRILPEYWGRGFATEAATTLLQYGYGMLQLDKIVATVFPKNLASQRVLEKLGLVFEKEVILADSPQILWLYQPPASA</sequence>
<dbReference type="Pfam" id="PF13302">
    <property type="entry name" value="Acetyltransf_3"/>
    <property type="match status" value="1"/>
</dbReference>
<dbReference type="InterPro" id="IPR016181">
    <property type="entry name" value="Acyl_CoA_acyltransferase"/>
</dbReference>
<evidence type="ECO:0000313" key="3">
    <source>
        <dbReference type="Proteomes" id="UP000283077"/>
    </source>
</evidence>
<dbReference type="OrthoDB" id="9801656at2"/>
<evidence type="ECO:0000259" key="1">
    <source>
        <dbReference type="PROSITE" id="PS51186"/>
    </source>
</evidence>
<name>A0A437QMC8_9GAMM</name>